<dbReference type="PRINTS" id="PR00063">
    <property type="entry name" value="RIBOSOMALL27"/>
</dbReference>
<dbReference type="PANTHER" id="PTHR15893">
    <property type="entry name" value="RIBOSOMAL PROTEIN L27"/>
    <property type="match status" value="1"/>
</dbReference>
<dbReference type="GO" id="GO:0006412">
    <property type="term" value="P:translation"/>
    <property type="evidence" value="ECO:0007669"/>
    <property type="project" value="InterPro"/>
</dbReference>
<evidence type="ECO:0000256" key="8">
    <source>
        <dbReference type="ARBA" id="ARBA00076963"/>
    </source>
</evidence>
<reference evidence="11" key="3">
    <citation type="submission" date="2018-07" db="EMBL/GenBank/DDBJ databases">
        <authorList>
            <person name="Mckenzie S.K."/>
            <person name="Kronauer D.J.C."/>
        </authorList>
    </citation>
    <scope>NUCLEOTIDE SEQUENCE</scope>
    <source>
        <strain evidence="11">Clonal line C1</strain>
    </source>
</reference>
<dbReference type="GO" id="GO:0005762">
    <property type="term" value="C:mitochondrial large ribosomal subunit"/>
    <property type="evidence" value="ECO:0007669"/>
    <property type="project" value="TreeGrafter"/>
</dbReference>
<accession>A0A026VYV4</accession>
<reference evidence="10 12" key="1">
    <citation type="journal article" date="2014" name="Curr. Biol.">
        <title>The genome of the clonal raider ant Cerapachys biroi.</title>
        <authorList>
            <person name="Oxley P.R."/>
            <person name="Ji L."/>
            <person name="Fetter-Pruneda I."/>
            <person name="McKenzie S.K."/>
            <person name="Li C."/>
            <person name="Hu H."/>
            <person name="Zhang G."/>
            <person name="Kronauer D.J."/>
        </authorList>
    </citation>
    <scope>NUCLEOTIDE SEQUENCE [LARGE SCALE GENOMIC DNA]</scope>
</reference>
<feature type="region of interest" description="Disordered" evidence="9">
    <location>
        <begin position="34"/>
        <end position="62"/>
    </location>
</feature>
<evidence type="ECO:0000256" key="5">
    <source>
        <dbReference type="ARBA" id="ARBA00023128"/>
    </source>
</evidence>
<gene>
    <name evidence="11" type="ORF">DMN91_004888</name>
    <name evidence="10" type="ORF">X777_12771</name>
</gene>
<keyword evidence="12" id="KW-1185">Reference proteome</keyword>
<dbReference type="GO" id="GO:0003735">
    <property type="term" value="F:structural constituent of ribosome"/>
    <property type="evidence" value="ECO:0007669"/>
    <property type="project" value="InterPro"/>
</dbReference>
<dbReference type="FunFam" id="2.40.50.100:FF:000031">
    <property type="entry name" value="39S ribosomal protein L27, mitochondrial"/>
    <property type="match status" value="1"/>
</dbReference>
<dbReference type="Proteomes" id="UP000053097">
    <property type="component" value="Unassembled WGS sequence"/>
</dbReference>
<evidence type="ECO:0000256" key="9">
    <source>
        <dbReference type="SAM" id="MobiDB-lite"/>
    </source>
</evidence>
<evidence type="ECO:0000256" key="3">
    <source>
        <dbReference type="ARBA" id="ARBA00022946"/>
    </source>
</evidence>
<evidence type="ECO:0000256" key="2">
    <source>
        <dbReference type="ARBA" id="ARBA00010797"/>
    </source>
</evidence>
<dbReference type="OrthoDB" id="1867012at2759"/>
<dbReference type="STRING" id="2015173.A0A026VYV4"/>
<evidence type="ECO:0000256" key="1">
    <source>
        <dbReference type="ARBA" id="ARBA00004173"/>
    </source>
</evidence>
<dbReference type="EMBL" id="QOIP01000005">
    <property type="protein sequence ID" value="RLU22610.1"/>
    <property type="molecule type" value="Genomic_DNA"/>
</dbReference>
<organism evidence="10 12">
    <name type="scientific">Ooceraea biroi</name>
    <name type="common">Clonal raider ant</name>
    <name type="synonym">Cerapachys biroi</name>
    <dbReference type="NCBI Taxonomy" id="2015173"/>
    <lineage>
        <taxon>Eukaryota</taxon>
        <taxon>Metazoa</taxon>
        <taxon>Ecdysozoa</taxon>
        <taxon>Arthropoda</taxon>
        <taxon>Hexapoda</taxon>
        <taxon>Insecta</taxon>
        <taxon>Pterygota</taxon>
        <taxon>Neoptera</taxon>
        <taxon>Endopterygota</taxon>
        <taxon>Hymenoptera</taxon>
        <taxon>Apocrita</taxon>
        <taxon>Aculeata</taxon>
        <taxon>Formicoidea</taxon>
        <taxon>Formicidae</taxon>
        <taxon>Dorylinae</taxon>
        <taxon>Ooceraea</taxon>
    </lineage>
</organism>
<dbReference type="AlphaFoldDB" id="A0A026VYV4"/>
<evidence type="ECO:0000256" key="6">
    <source>
        <dbReference type="ARBA" id="ARBA00023274"/>
    </source>
</evidence>
<evidence type="ECO:0000313" key="11">
    <source>
        <dbReference type="EMBL" id="RLU22610.1"/>
    </source>
</evidence>
<evidence type="ECO:0000256" key="4">
    <source>
        <dbReference type="ARBA" id="ARBA00022980"/>
    </source>
</evidence>
<dbReference type="InterPro" id="IPR001684">
    <property type="entry name" value="Ribosomal_bL27"/>
</dbReference>
<keyword evidence="4 10" id="KW-0689">Ribosomal protein</keyword>
<evidence type="ECO:0000313" key="10">
    <source>
        <dbReference type="EMBL" id="EZA48855.1"/>
    </source>
</evidence>
<evidence type="ECO:0000313" key="13">
    <source>
        <dbReference type="Proteomes" id="UP000279307"/>
    </source>
</evidence>
<dbReference type="Gene3D" id="2.40.50.100">
    <property type="match status" value="1"/>
</dbReference>
<dbReference type="Pfam" id="PF01016">
    <property type="entry name" value="Ribosomal_L27"/>
    <property type="match status" value="1"/>
</dbReference>
<dbReference type="SUPFAM" id="SSF110324">
    <property type="entry name" value="Ribosomal L27 protein-like"/>
    <property type="match status" value="1"/>
</dbReference>
<keyword evidence="3" id="KW-0809">Transit peptide</keyword>
<dbReference type="Proteomes" id="UP000279307">
    <property type="component" value="Chromosome 5"/>
</dbReference>
<name>A0A026VYV4_OOCBI</name>
<keyword evidence="5" id="KW-0496">Mitochondrion</keyword>
<comment type="similarity">
    <text evidence="2">Belongs to the bacterial ribosomal protein bL27 family.</text>
</comment>
<feature type="compositionally biased region" description="Basic residues" evidence="9">
    <location>
        <begin position="45"/>
        <end position="56"/>
    </location>
</feature>
<dbReference type="OMA" id="NWDHTWV"/>
<reference evidence="11 13" key="2">
    <citation type="journal article" date="2018" name="Genome Res.">
        <title>The genomic architecture and molecular evolution of ant odorant receptors.</title>
        <authorList>
            <person name="McKenzie S.K."/>
            <person name="Kronauer D.J.C."/>
        </authorList>
    </citation>
    <scope>NUCLEOTIDE SEQUENCE [LARGE SCALE GENOMIC DNA]</scope>
    <source>
        <strain evidence="11">Clonal line C1</strain>
    </source>
</reference>
<sequence length="150" mass="17124">MAQLSQLFSLALQNVRQTLSSNINDMVKVCVRNASKKGGTSTRNRGGHPRPKHRGPRVTDGDTVHAGKMLVKQHKTRFHPGLNVGFGRNGTLYALEEGKVIVTCEKINPNWDHSWIKQNYAERKSQTIYKKHFNVIPMPQHKRFKLIEKL</sequence>
<dbReference type="EMBL" id="KK107570">
    <property type="protein sequence ID" value="EZA48855.1"/>
    <property type="molecule type" value="Genomic_DNA"/>
</dbReference>
<protein>
    <recommendedName>
        <fullName evidence="7">Large ribosomal subunit protein bL27m</fullName>
    </recommendedName>
    <alternativeName>
        <fullName evidence="8">39S ribosomal protein L27, mitochondrial</fullName>
    </alternativeName>
</protein>
<dbReference type="PANTHER" id="PTHR15893:SF0">
    <property type="entry name" value="LARGE RIBOSOMAL SUBUNIT PROTEIN BL27M"/>
    <property type="match status" value="1"/>
</dbReference>
<evidence type="ECO:0000256" key="7">
    <source>
        <dbReference type="ARBA" id="ARBA00035267"/>
    </source>
</evidence>
<comment type="subcellular location">
    <subcellularLocation>
        <location evidence="1">Mitochondrion</location>
    </subcellularLocation>
</comment>
<proteinExistence type="inferred from homology"/>
<keyword evidence="6" id="KW-0687">Ribonucleoprotein</keyword>
<evidence type="ECO:0000313" key="12">
    <source>
        <dbReference type="Proteomes" id="UP000053097"/>
    </source>
</evidence>
<dbReference type="GO" id="GO:0005743">
    <property type="term" value="C:mitochondrial inner membrane"/>
    <property type="evidence" value="ECO:0007669"/>
    <property type="project" value="UniProtKB-ARBA"/>
</dbReference>